<organism evidence="1 2">
    <name type="scientific">Emticicia agri</name>
    <dbReference type="NCBI Taxonomy" id="2492393"/>
    <lineage>
        <taxon>Bacteria</taxon>
        <taxon>Pseudomonadati</taxon>
        <taxon>Bacteroidota</taxon>
        <taxon>Cytophagia</taxon>
        <taxon>Cytophagales</taxon>
        <taxon>Leadbetterellaceae</taxon>
        <taxon>Emticicia</taxon>
    </lineage>
</organism>
<dbReference type="Proteomes" id="UP000293162">
    <property type="component" value="Unassembled WGS sequence"/>
</dbReference>
<proteinExistence type="predicted"/>
<dbReference type="AlphaFoldDB" id="A0A4Q5LUA0"/>
<dbReference type="OrthoDB" id="9813021at2"/>
<keyword evidence="2" id="KW-1185">Reference proteome</keyword>
<evidence type="ECO:0000313" key="1">
    <source>
        <dbReference type="EMBL" id="RYU93013.1"/>
    </source>
</evidence>
<gene>
    <name evidence="1" type="ORF">EWM59_24170</name>
</gene>
<evidence type="ECO:0008006" key="3">
    <source>
        <dbReference type="Google" id="ProtNLM"/>
    </source>
</evidence>
<dbReference type="EMBL" id="SEWF01000060">
    <property type="protein sequence ID" value="RYU93013.1"/>
    <property type="molecule type" value="Genomic_DNA"/>
</dbReference>
<protein>
    <recommendedName>
        <fullName evidence="3">SH3 domain-containing protein</fullName>
    </recommendedName>
</protein>
<reference evidence="1 2" key="1">
    <citation type="submission" date="2019-02" db="EMBL/GenBank/DDBJ databases">
        <title>Bacterial novel species Emticicia sp. 17J42-9 isolated from soil.</title>
        <authorList>
            <person name="Jung H.-Y."/>
        </authorList>
    </citation>
    <scope>NUCLEOTIDE SEQUENCE [LARGE SCALE GENOMIC DNA]</scope>
    <source>
        <strain evidence="1 2">17J42-9</strain>
    </source>
</reference>
<name>A0A4Q5LUA0_9BACT</name>
<sequence length="170" mass="19206">MKLTLLFFFWIVLIFFGELSTESNFKKTITICHGACTGSAYCSACKNCKYCKHCNSGGTCGVCSSGIKNRRSNEFSNDFSSKEEFRVKKIVPNNSSNINTTIIGKYFVVIKDKAYLYQSPSEFKPKRAFLVYGDKSLILAVSETFIYTEFRNPTGIITTGWVKKEDIAIR</sequence>
<evidence type="ECO:0000313" key="2">
    <source>
        <dbReference type="Proteomes" id="UP000293162"/>
    </source>
</evidence>
<dbReference type="RefSeq" id="WP_130023823.1">
    <property type="nucleotide sequence ID" value="NZ_SEWF01000060.1"/>
</dbReference>
<accession>A0A4Q5LUA0</accession>
<comment type="caution">
    <text evidence="1">The sequence shown here is derived from an EMBL/GenBank/DDBJ whole genome shotgun (WGS) entry which is preliminary data.</text>
</comment>